<proteinExistence type="predicted"/>
<evidence type="ECO:0000256" key="2">
    <source>
        <dbReference type="ARBA" id="ARBA00022475"/>
    </source>
</evidence>
<dbReference type="EMBL" id="OX458932">
    <property type="protein sequence ID" value="CAI9085228.1"/>
    <property type="molecule type" value="Genomic_DNA"/>
</dbReference>
<reference evidence="7" key="1">
    <citation type="submission" date="2023-03" db="EMBL/GenBank/DDBJ databases">
        <authorList>
            <person name="Cremers G."/>
            <person name="Picone N."/>
        </authorList>
    </citation>
    <scope>NUCLEOTIDE SEQUENCE</scope>
    <source>
        <strain evidence="7">Sample_alias</strain>
    </source>
</reference>
<evidence type="ECO:0000256" key="1">
    <source>
        <dbReference type="ARBA" id="ARBA00004651"/>
    </source>
</evidence>
<dbReference type="RefSeq" id="WP_009060665.1">
    <property type="nucleotide sequence ID" value="NZ_LXJS01000087.1"/>
</dbReference>
<organism evidence="7 8">
    <name type="scientific">Candidatus Methylacidiphilum fumarolicum</name>
    <dbReference type="NCBI Taxonomy" id="591154"/>
    <lineage>
        <taxon>Bacteria</taxon>
        <taxon>Pseudomonadati</taxon>
        <taxon>Verrucomicrobiota</taxon>
        <taxon>Methylacidiphilae</taxon>
        <taxon>Methylacidiphilales</taxon>
        <taxon>Methylacidiphilaceae</taxon>
        <taxon>Methylacidiphilum (ex Ratnadevi et al. 2023)</taxon>
    </lineage>
</organism>
<accession>A0ABM9IC48</accession>
<evidence type="ECO:0000256" key="6">
    <source>
        <dbReference type="SAM" id="Phobius"/>
    </source>
</evidence>
<dbReference type="Pfam" id="PF06146">
    <property type="entry name" value="PsiE"/>
    <property type="match status" value="1"/>
</dbReference>
<comment type="subcellular location">
    <subcellularLocation>
        <location evidence="1">Cell membrane</location>
        <topology evidence="1">Multi-pass membrane protein</topology>
    </subcellularLocation>
</comment>
<keyword evidence="4 6" id="KW-1133">Transmembrane helix</keyword>
<keyword evidence="3 6" id="KW-0812">Transmembrane</keyword>
<keyword evidence="5 6" id="KW-0472">Membrane</keyword>
<evidence type="ECO:0000313" key="7">
    <source>
        <dbReference type="EMBL" id="CAI9085228.1"/>
    </source>
</evidence>
<evidence type="ECO:0000313" key="8">
    <source>
        <dbReference type="Proteomes" id="UP001161497"/>
    </source>
</evidence>
<dbReference type="Proteomes" id="UP001161497">
    <property type="component" value="Chromosome"/>
</dbReference>
<protein>
    <submittedName>
        <fullName evidence="7">Predicted membrane protein (Modular protein)</fullName>
    </submittedName>
</protein>
<feature type="transmembrane region" description="Helical" evidence="6">
    <location>
        <begin position="42"/>
        <end position="64"/>
    </location>
</feature>
<evidence type="ECO:0000256" key="3">
    <source>
        <dbReference type="ARBA" id="ARBA00022692"/>
    </source>
</evidence>
<keyword evidence="2" id="KW-1003">Cell membrane</keyword>
<gene>
    <name evidence="7" type="ORF">MFUM_0850</name>
</gene>
<name>A0ABM9IC48_9BACT</name>
<feature type="transmembrane region" description="Helical" evidence="6">
    <location>
        <begin position="143"/>
        <end position="171"/>
    </location>
</feature>
<keyword evidence="8" id="KW-1185">Reference proteome</keyword>
<sequence>MVFYLTDASAQLIITISYRSSLDCFPSLEQELTEMQKVLLHFFRISVAIAFNLIIFLLLIGLAVEIVRSVWELAPGLAKNRANLNFRDLVERTLSLVVILELLRAFVEYFQFDRIRLHVLLEAGAAFVLRELMLLLFDEKISGIHILIWSLAVLILVLARTIALFFPPFLIPSTKRMLSNSQQKDPKEGQTSC</sequence>
<dbReference type="InterPro" id="IPR020948">
    <property type="entry name" value="P_starv_induced_PsiE-like"/>
</dbReference>
<evidence type="ECO:0000256" key="5">
    <source>
        <dbReference type="ARBA" id="ARBA00023136"/>
    </source>
</evidence>
<evidence type="ECO:0000256" key="4">
    <source>
        <dbReference type="ARBA" id="ARBA00022989"/>
    </source>
</evidence>